<dbReference type="PROSITE" id="PS51257">
    <property type="entry name" value="PROKAR_LIPOPROTEIN"/>
    <property type="match status" value="1"/>
</dbReference>
<evidence type="ECO:0000313" key="2">
    <source>
        <dbReference type="EMBL" id="HIY73099.1"/>
    </source>
</evidence>
<dbReference type="InterPro" id="IPR024291">
    <property type="entry name" value="DUF3829"/>
</dbReference>
<reference evidence="2" key="1">
    <citation type="journal article" date="2021" name="PeerJ">
        <title>Extensive microbial diversity within the chicken gut microbiome revealed by metagenomics and culture.</title>
        <authorList>
            <person name="Gilroy R."/>
            <person name="Ravi A."/>
            <person name="Getino M."/>
            <person name="Pursley I."/>
            <person name="Horton D.L."/>
            <person name="Alikhan N.F."/>
            <person name="Baker D."/>
            <person name="Gharbi K."/>
            <person name="Hall N."/>
            <person name="Watson M."/>
            <person name="Adriaenssens E.M."/>
            <person name="Foster-Nyarko E."/>
            <person name="Jarju S."/>
            <person name="Secka A."/>
            <person name="Antonio M."/>
            <person name="Oren A."/>
            <person name="Chaudhuri R.R."/>
            <person name="La Ragione R."/>
            <person name="Hildebrand F."/>
            <person name="Pallen M.J."/>
        </authorList>
    </citation>
    <scope>NUCLEOTIDE SEQUENCE</scope>
    <source>
        <strain evidence="2">CHK33-7979</strain>
    </source>
</reference>
<organism evidence="2 3">
    <name type="scientific">Candidatus Intestinimonas merdavium</name>
    <dbReference type="NCBI Taxonomy" id="2838622"/>
    <lineage>
        <taxon>Bacteria</taxon>
        <taxon>Bacillati</taxon>
        <taxon>Bacillota</taxon>
        <taxon>Clostridia</taxon>
        <taxon>Eubacteriales</taxon>
        <taxon>Intestinimonas</taxon>
    </lineage>
</organism>
<evidence type="ECO:0000256" key="1">
    <source>
        <dbReference type="SAM" id="MobiDB-lite"/>
    </source>
</evidence>
<accession>A0A9D1Z2Y0</accession>
<proteinExistence type="predicted"/>
<gene>
    <name evidence="2" type="ORF">H9826_03850</name>
</gene>
<dbReference type="Pfam" id="PF12889">
    <property type="entry name" value="DUF3829"/>
    <property type="match status" value="1"/>
</dbReference>
<dbReference type="Proteomes" id="UP000886824">
    <property type="component" value="Unassembled WGS sequence"/>
</dbReference>
<feature type="compositionally biased region" description="Polar residues" evidence="1">
    <location>
        <begin position="37"/>
        <end position="63"/>
    </location>
</feature>
<feature type="region of interest" description="Disordered" evidence="1">
    <location>
        <begin position="34"/>
        <end position="70"/>
    </location>
</feature>
<name>A0A9D1Z2Y0_9FIRM</name>
<protein>
    <submittedName>
        <fullName evidence="2">YiiG family protein</fullName>
    </submittedName>
</protein>
<reference evidence="2" key="2">
    <citation type="submission" date="2021-04" db="EMBL/GenBank/DDBJ databases">
        <authorList>
            <person name="Gilroy R."/>
        </authorList>
    </citation>
    <scope>NUCLEOTIDE SEQUENCE</scope>
    <source>
        <strain evidence="2">CHK33-7979</strain>
    </source>
</reference>
<dbReference type="EMBL" id="DXCX01000039">
    <property type="protein sequence ID" value="HIY73099.1"/>
    <property type="molecule type" value="Genomic_DNA"/>
</dbReference>
<comment type="caution">
    <text evidence="2">The sequence shown here is derived from an EMBL/GenBank/DDBJ whole genome shotgun (WGS) entry which is preliminary data.</text>
</comment>
<sequence>MELKSMWKNGRRFVAMGLSLVLLSGTMLLSGCASDGAESTPTPVPTATETQPAPSESASSDTVTPEDLGLDPEQMDMVKYNIYVEMNNKIVEVLENIYSYYEVVEYADEFAFVPDSPYSYKYDISPFDSSLVDDAVLVAGMEPAFETLDDLTVQIAEPMRALMDTFDEIYSCYDFEDNQYAKAKEFHTVIQANVDTFEELAYTYMDAVAVLAVERTQAEEQTMLEEGRTIIYNASHAITVTRELLEECYNQGVYDDNIQDLDLTPIRPLYEELVATVDAYKAAVEDKNQLMAESLSSSPMYSLDSLVQAVDWMIQQVESGSPISDPGRDYLGGIIHIEVVLSDCIDDYNYAFAE</sequence>
<dbReference type="AlphaFoldDB" id="A0A9D1Z2Y0"/>
<evidence type="ECO:0000313" key="3">
    <source>
        <dbReference type="Proteomes" id="UP000886824"/>
    </source>
</evidence>